<name>M0DHN7_HALPD</name>
<keyword evidence="1" id="KW-1133">Transmembrane helix</keyword>
<feature type="transmembrane region" description="Helical" evidence="1">
    <location>
        <begin position="139"/>
        <end position="156"/>
    </location>
</feature>
<dbReference type="AlphaFoldDB" id="M0DHN7"/>
<dbReference type="PANTHER" id="PTHR40700:SF1">
    <property type="entry name" value="DUF63 DOMAIN-CONTAINING PROTEIN"/>
    <property type="match status" value="1"/>
</dbReference>
<keyword evidence="1" id="KW-0472">Membrane</keyword>
<dbReference type="Pfam" id="PF01889">
    <property type="entry name" value="DUF63"/>
    <property type="match status" value="1"/>
</dbReference>
<feature type="transmembrane region" description="Helical" evidence="1">
    <location>
        <begin position="369"/>
        <end position="389"/>
    </location>
</feature>
<feature type="transmembrane region" description="Helical" evidence="1">
    <location>
        <begin position="111"/>
        <end position="127"/>
    </location>
</feature>
<feature type="transmembrane region" description="Helical" evidence="1">
    <location>
        <begin position="176"/>
        <end position="201"/>
    </location>
</feature>
<evidence type="ECO:0008006" key="4">
    <source>
        <dbReference type="Google" id="ProtNLM"/>
    </source>
</evidence>
<dbReference type="InParanoid" id="M0DHN7"/>
<dbReference type="eggNOG" id="arCOG02177">
    <property type="taxonomic scope" value="Archaea"/>
</dbReference>
<organism evidence="2 3">
    <name type="scientific">Halogeometricum pallidum JCM 14848</name>
    <dbReference type="NCBI Taxonomy" id="1227487"/>
    <lineage>
        <taxon>Archaea</taxon>
        <taxon>Methanobacteriati</taxon>
        <taxon>Methanobacteriota</taxon>
        <taxon>Stenosarchaea group</taxon>
        <taxon>Halobacteria</taxon>
        <taxon>Halobacteriales</taxon>
        <taxon>Haloferacaceae</taxon>
        <taxon>Halogeometricum</taxon>
    </lineage>
</organism>
<dbReference type="FunCoup" id="M0DHN7">
    <property type="interactions" value="1"/>
</dbReference>
<accession>M0DHN7</accession>
<dbReference type="Proteomes" id="UP000011513">
    <property type="component" value="Unassembled WGS sequence"/>
</dbReference>
<keyword evidence="3" id="KW-1185">Reference proteome</keyword>
<feature type="transmembrane region" description="Helical" evidence="1">
    <location>
        <begin position="213"/>
        <end position="234"/>
    </location>
</feature>
<evidence type="ECO:0000313" key="2">
    <source>
        <dbReference type="EMBL" id="ELZ34970.1"/>
    </source>
</evidence>
<feature type="transmembrane region" description="Helical" evidence="1">
    <location>
        <begin position="31"/>
        <end position="50"/>
    </location>
</feature>
<evidence type="ECO:0000256" key="1">
    <source>
        <dbReference type="SAM" id="Phobius"/>
    </source>
</evidence>
<dbReference type="EMBL" id="AOIV01000003">
    <property type="protein sequence ID" value="ELZ34970.1"/>
    <property type="molecule type" value="Genomic_DNA"/>
</dbReference>
<feature type="transmembrane region" description="Helical" evidence="1">
    <location>
        <begin position="246"/>
        <end position="265"/>
    </location>
</feature>
<protein>
    <recommendedName>
        <fullName evidence="4">DUF63 domain-containing protein</fullName>
    </recommendedName>
</protein>
<dbReference type="PATRIC" id="fig|1227487.5.peg.285"/>
<gene>
    <name evidence="2" type="ORF">C474_01377</name>
</gene>
<dbReference type="InterPro" id="IPR002749">
    <property type="entry name" value="DUF63"/>
</dbReference>
<keyword evidence="1" id="KW-0812">Transmembrane</keyword>
<comment type="caution">
    <text evidence="2">The sequence shown here is derived from an EMBL/GenBank/DDBJ whole genome shotgun (WGS) entry which is preliminary data.</text>
</comment>
<dbReference type="PANTHER" id="PTHR40700">
    <property type="entry name" value="HYPOTHETICAL MEMBRANE PROTEIN, CONSERVED, DUF63 FAMILY"/>
    <property type="match status" value="1"/>
</dbReference>
<sequence>MRETGILNTRHAGDSGMATVAERVGADPERLWGGTALVALVALVGGSIAFPELVYDRFIWHYFWGPVQADANSAVCAVRPGGVTEYLSSASACAAAAEPVAYPGYTLVSEVGYMLTLLFALTGVVFLMRRLDIGRKRSFFYALLPFMFFGGALRVVEDANDTPGAAEALISYPWNALVISPVIYFTVFLITLGAVVAAVALERTGTVADYERPLFGFGVAVLALTLGYLFWLAASGAEGVEFYPQVLVVMLLGATLAAGATWWLIERFAPEINSGTETIGFVILWGHAVDGVANVVGLDWMTALGAGPNLVPKHPVNQFVVDFTASTLPASVLAVTGDAWPFLLVKLVAATFVVWVFEEGIFEESPRYTMLLLVAVLAVGLGPGTRDMLRATFGV</sequence>
<evidence type="ECO:0000313" key="3">
    <source>
        <dbReference type="Proteomes" id="UP000011513"/>
    </source>
</evidence>
<reference evidence="2 3" key="1">
    <citation type="journal article" date="2014" name="PLoS Genet.">
        <title>Phylogenetically driven sequencing of extremely halophilic archaea reveals strategies for static and dynamic osmo-response.</title>
        <authorList>
            <person name="Becker E.A."/>
            <person name="Seitzer P.M."/>
            <person name="Tritt A."/>
            <person name="Larsen D."/>
            <person name="Krusor M."/>
            <person name="Yao A.I."/>
            <person name="Wu D."/>
            <person name="Madern D."/>
            <person name="Eisen J.A."/>
            <person name="Darling A.E."/>
            <person name="Facciotti M.T."/>
        </authorList>
    </citation>
    <scope>NUCLEOTIDE SEQUENCE [LARGE SCALE GENOMIC DNA]</scope>
    <source>
        <strain evidence="2 3">JCM 14848</strain>
    </source>
</reference>
<feature type="transmembrane region" description="Helical" evidence="1">
    <location>
        <begin position="339"/>
        <end position="357"/>
    </location>
</feature>
<proteinExistence type="predicted"/>